<protein>
    <submittedName>
        <fullName evidence="2">Uncharacterized protein</fullName>
    </submittedName>
</protein>
<gene>
    <name evidence="2" type="ORF">MSP8886_02094</name>
</gene>
<feature type="transmembrane region" description="Helical" evidence="1">
    <location>
        <begin position="98"/>
        <end position="120"/>
    </location>
</feature>
<sequence length="158" mass="18676">MSDRDYTALFPSWGQFFVFNLIFYIGIYSISVTSVSFIHYVSIDYIFAISMFVSVFLFFFSYFMFFGSFKASVILFLSHTLIAIASLIKIFFDKNDEFFWFQISVSVLSAFACFLLRSSYFKEFVDYRKRHIAVVKKARRGELLDDGEPFYREKIKDS</sequence>
<keyword evidence="1" id="KW-0812">Transmembrane</keyword>
<keyword evidence="1" id="KW-0472">Membrane</keyword>
<evidence type="ECO:0000313" key="3">
    <source>
        <dbReference type="Proteomes" id="UP000092544"/>
    </source>
</evidence>
<evidence type="ECO:0000256" key="1">
    <source>
        <dbReference type="SAM" id="Phobius"/>
    </source>
</evidence>
<organism evidence="2 3">
    <name type="scientific">Marinomonas spartinae</name>
    <dbReference type="NCBI Taxonomy" id="1792290"/>
    <lineage>
        <taxon>Bacteria</taxon>
        <taxon>Pseudomonadati</taxon>
        <taxon>Pseudomonadota</taxon>
        <taxon>Gammaproteobacteria</taxon>
        <taxon>Oceanospirillales</taxon>
        <taxon>Oceanospirillaceae</taxon>
        <taxon>Marinomonas</taxon>
    </lineage>
</organism>
<dbReference type="AlphaFoldDB" id="A0A1A8TEL0"/>
<feature type="transmembrane region" description="Helical" evidence="1">
    <location>
        <begin position="45"/>
        <end position="66"/>
    </location>
</feature>
<proteinExistence type="predicted"/>
<dbReference type="EMBL" id="FLOB01000004">
    <property type="protein sequence ID" value="SBS31380.1"/>
    <property type="molecule type" value="Genomic_DNA"/>
</dbReference>
<evidence type="ECO:0000313" key="2">
    <source>
        <dbReference type="EMBL" id="SBS31380.1"/>
    </source>
</evidence>
<accession>A0A1A8TEL0</accession>
<feature type="transmembrane region" description="Helical" evidence="1">
    <location>
        <begin position="73"/>
        <end position="92"/>
    </location>
</feature>
<dbReference type="RefSeq" id="WP_067016105.1">
    <property type="nucleotide sequence ID" value="NZ_FLOB01000004.1"/>
</dbReference>
<keyword evidence="1" id="KW-1133">Transmembrane helix</keyword>
<reference evidence="2 3" key="1">
    <citation type="submission" date="2016-06" db="EMBL/GenBank/DDBJ databases">
        <authorList>
            <person name="Kjaerup R.B."/>
            <person name="Dalgaard T.S."/>
            <person name="Juul-Madsen H.R."/>
        </authorList>
    </citation>
    <scope>NUCLEOTIDE SEQUENCE [LARGE SCALE GENOMIC DNA]</scope>
    <source>
        <strain evidence="2 3">CECT 8886</strain>
    </source>
</reference>
<feature type="transmembrane region" description="Helical" evidence="1">
    <location>
        <begin position="21"/>
        <end position="39"/>
    </location>
</feature>
<name>A0A1A8TEL0_9GAMM</name>
<dbReference type="Proteomes" id="UP000092544">
    <property type="component" value="Unassembled WGS sequence"/>
</dbReference>
<keyword evidence="3" id="KW-1185">Reference proteome</keyword>
<dbReference type="STRING" id="1792290.MSP8886_02094"/>